<evidence type="ECO:0000313" key="2">
    <source>
        <dbReference type="Proteomes" id="UP000070456"/>
    </source>
</evidence>
<dbReference type="Proteomes" id="UP000070456">
    <property type="component" value="Unassembled WGS sequence"/>
</dbReference>
<dbReference type="AlphaFoldDB" id="A0A140L307"/>
<gene>
    <name evidence="1" type="ORF">AN619_20310</name>
</gene>
<evidence type="ECO:0000313" key="1">
    <source>
        <dbReference type="EMBL" id="KXG74932.1"/>
    </source>
</evidence>
<dbReference type="OrthoDB" id="1684603at2"/>
<dbReference type="STRING" id="520762.AN619_20310"/>
<protein>
    <recommendedName>
        <fullName evidence="3">Glutamate decarboxylase</fullName>
    </recommendedName>
</protein>
<dbReference type="RefSeq" id="WP_068556593.1">
    <property type="nucleotide sequence ID" value="NZ_LOEE01000044.1"/>
</dbReference>
<evidence type="ECO:0008006" key="3">
    <source>
        <dbReference type="Google" id="ProtNLM"/>
    </source>
</evidence>
<sequence>MWTVVYMAHNKEDAEKIKKTLSKEGFLVKIRPIGKEDNRVYEVLVPNGEVEEVHEALIDLGL</sequence>
<proteinExistence type="predicted"/>
<comment type="caution">
    <text evidence="1">The sequence shown here is derived from an EMBL/GenBank/DDBJ whole genome shotgun (WGS) entry which is preliminary data.</text>
</comment>
<name>A0A140L307_9FIRM</name>
<organism evidence="1 2">
    <name type="scientific">Thermotalea metallivorans</name>
    <dbReference type="NCBI Taxonomy" id="520762"/>
    <lineage>
        <taxon>Bacteria</taxon>
        <taxon>Bacillati</taxon>
        <taxon>Bacillota</taxon>
        <taxon>Clostridia</taxon>
        <taxon>Peptostreptococcales</taxon>
        <taxon>Thermotaleaceae</taxon>
        <taxon>Thermotalea</taxon>
    </lineage>
</organism>
<keyword evidence="2" id="KW-1185">Reference proteome</keyword>
<dbReference type="EMBL" id="LOEE01000044">
    <property type="protein sequence ID" value="KXG74932.1"/>
    <property type="molecule type" value="Genomic_DNA"/>
</dbReference>
<accession>A0A140L307</accession>
<reference evidence="1 2" key="1">
    <citation type="submission" date="2015-12" db="EMBL/GenBank/DDBJ databases">
        <title>Draft genome sequence of the thermoanaerobe Thermotalea metallivorans, an isolate from the runoff channel of the Great Artesian Basin, Australia.</title>
        <authorList>
            <person name="Patel B.K."/>
        </authorList>
    </citation>
    <scope>NUCLEOTIDE SEQUENCE [LARGE SCALE GENOMIC DNA]</scope>
    <source>
        <strain evidence="1 2">B2-1</strain>
    </source>
</reference>